<dbReference type="Gene3D" id="2.70.150.10">
    <property type="entry name" value="Calcium-transporting ATPase, cytoplasmic transduction domain A"/>
    <property type="match status" value="1"/>
</dbReference>
<dbReference type="InterPro" id="IPR036163">
    <property type="entry name" value="HMA_dom_sf"/>
</dbReference>
<dbReference type="SUPFAM" id="SSF81665">
    <property type="entry name" value="Calcium ATPase, transmembrane domain M"/>
    <property type="match status" value="1"/>
</dbReference>
<comment type="similarity">
    <text evidence="2 18">Belongs to the cation transport ATPase (P-type) (TC 3.A.3) family. Type IB subfamily.</text>
</comment>
<keyword evidence="10 18" id="KW-0067">ATP-binding</keyword>
<evidence type="ECO:0000256" key="3">
    <source>
        <dbReference type="ARBA" id="ARBA00012517"/>
    </source>
</evidence>
<dbReference type="FunFam" id="3.30.70.100:FF:000001">
    <property type="entry name" value="ATPase copper transporting beta"/>
    <property type="match status" value="1"/>
</dbReference>
<keyword evidence="9" id="KW-0187">Copper transport</keyword>
<keyword evidence="12" id="KW-1278">Translocase</keyword>
<dbReference type="AlphaFoldDB" id="A0A642VBX0"/>
<evidence type="ECO:0000313" key="21">
    <source>
        <dbReference type="Proteomes" id="UP000761534"/>
    </source>
</evidence>
<keyword evidence="5 18" id="KW-0812">Transmembrane</keyword>
<evidence type="ECO:0000256" key="11">
    <source>
        <dbReference type="ARBA" id="ARBA00022842"/>
    </source>
</evidence>
<dbReference type="GO" id="GO:0043682">
    <property type="term" value="F:P-type divalent copper transporter activity"/>
    <property type="evidence" value="ECO:0007669"/>
    <property type="project" value="TreeGrafter"/>
</dbReference>
<dbReference type="Gene3D" id="3.40.50.1000">
    <property type="entry name" value="HAD superfamily/HAD-like"/>
    <property type="match status" value="1"/>
</dbReference>
<feature type="transmembrane region" description="Helical" evidence="18">
    <location>
        <begin position="822"/>
        <end position="845"/>
    </location>
</feature>
<feature type="transmembrane region" description="Helical" evidence="18">
    <location>
        <begin position="217"/>
        <end position="239"/>
    </location>
</feature>
<dbReference type="EC" id="7.2.2.8" evidence="3"/>
<dbReference type="PROSITE" id="PS50846">
    <property type="entry name" value="HMA_2"/>
    <property type="match status" value="2"/>
</dbReference>
<dbReference type="InterPro" id="IPR018303">
    <property type="entry name" value="ATPase_P-typ_P_site"/>
</dbReference>
<dbReference type="Gene3D" id="3.30.70.100">
    <property type="match status" value="2"/>
</dbReference>
<keyword evidence="15" id="KW-0406">Ion transport</keyword>
<dbReference type="GO" id="GO:0012505">
    <property type="term" value="C:endomembrane system"/>
    <property type="evidence" value="ECO:0007669"/>
    <property type="project" value="UniProtKB-SubCell"/>
</dbReference>
<keyword evidence="7" id="KW-0677">Repeat</keyword>
<sequence length="929" mass="100113">MSKTHKEHTSERHATIRIEGMTCGSCVAAVTGGLEGLDGVRDVSVSLVTERGSVNYDPEIVKVDEIVERVEDCGFGASVVEDEQRGAKGGQIETIKIKVYGMTCSSCTNAVEEGLRQVPGVESAVVALATEEAKVTVNTNVSGPRDLIDAIEDRGFDAILASSIDNKAQVESLTKVKEIQKYRRKCLIAIAFAVPVSVLSMLVPDLLPFLGFLKVRIIPGLYFDDVLNFLMTLPVQFGVGRQFYKNAFSALKHRSPTMDVLVCLSTSCAFFFSCLAVVTAVWNGADNRPSTLWDTATMLVTFVTIGKYLENKAKGQTSAALSRLISLVPSTATIYDGDNAEKVISSDLIQTGDVVILRPGEKVPADGVVVSGSSYMSESLITGEALPIAKKPGDQIIGGSVNGPGRIDFRVTRAGGDTKLSQIVRLVQDAQTSRAPVQRFADFLSGYFVPTVIMLGLGTFAIWMVIAHVYNPLPSVFGKGEGSFMVCLRLCISVIVVACPCALGLATPTAVMVGTGVGADNGILIKGGAILETASIVDTVLFDKTGTLTLGEMTVGRWNKATTELDDQTWWKIIGMIESGSEHPVAHSIVQRAQEECGMKHIDSNEVEKFEVHMGEGVMGQLKSHNNDDRGSCCEILAGNEALFSRYKVEYPSEVEDIIRSGETTIMIAIDRKYAGWISMSDVVKPEAKAAINALKRQGLKVGMVTGDNKAVAMRVANELDIPQNQVWADVSPTGKIDLVRGLQGEYDDPTPSEGRKVAMVGDGINDSPALAAAALGITISGASDVAMETADIVLIRKDALLDVAAAIDLSRKSFRRIKINLVWALLYNVIMIPFAMGFFLPFGIMLHPMIAGAAMALSSVSVVASSLLLQFWKPPAWMNRELMDEPSNEFTDAQFDTPKAPSLFAKLKSLLHIKPSRHYQALYNDSDD</sequence>
<dbReference type="PRINTS" id="PR00119">
    <property type="entry name" value="CATATPASE"/>
</dbReference>
<dbReference type="FunFam" id="2.70.150.10:FF:000002">
    <property type="entry name" value="Copper-transporting ATPase 1, putative"/>
    <property type="match status" value="1"/>
</dbReference>
<evidence type="ECO:0000256" key="2">
    <source>
        <dbReference type="ARBA" id="ARBA00006024"/>
    </source>
</evidence>
<feature type="transmembrane region" description="Helical" evidence="18">
    <location>
        <begin position="447"/>
        <end position="470"/>
    </location>
</feature>
<name>A0A642VBX0_9ASCO</name>
<keyword evidence="13 18" id="KW-1133">Transmembrane helix</keyword>
<feature type="transmembrane region" description="Helical" evidence="18">
    <location>
        <begin position="291"/>
        <end position="309"/>
    </location>
</feature>
<dbReference type="NCBIfam" id="TIGR00003">
    <property type="entry name" value="copper ion binding protein"/>
    <property type="match status" value="1"/>
</dbReference>
<evidence type="ECO:0000259" key="19">
    <source>
        <dbReference type="PROSITE" id="PS50846"/>
    </source>
</evidence>
<dbReference type="Pfam" id="PF00403">
    <property type="entry name" value="HMA"/>
    <property type="match status" value="2"/>
</dbReference>
<dbReference type="SUPFAM" id="SSF56784">
    <property type="entry name" value="HAD-like"/>
    <property type="match status" value="1"/>
</dbReference>
<feature type="transmembrane region" description="Helical" evidence="18">
    <location>
        <begin position="851"/>
        <end position="873"/>
    </location>
</feature>
<dbReference type="InterPro" id="IPR027256">
    <property type="entry name" value="P-typ_ATPase_IB"/>
</dbReference>
<dbReference type="InterPro" id="IPR059000">
    <property type="entry name" value="ATPase_P-type_domA"/>
</dbReference>
<dbReference type="GO" id="GO:0055070">
    <property type="term" value="P:copper ion homeostasis"/>
    <property type="evidence" value="ECO:0007669"/>
    <property type="project" value="TreeGrafter"/>
</dbReference>
<dbReference type="SFLD" id="SFLDF00027">
    <property type="entry name" value="p-type_atpase"/>
    <property type="match status" value="1"/>
</dbReference>
<dbReference type="GO" id="GO:0005524">
    <property type="term" value="F:ATP binding"/>
    <property type="evidence" value="ECO:0007669"/>
    <property type="project" value="UniProtKB-UniRule"/>
</dbReference>
<dbReference type="FunFam" id="3.30.70.100:FF:000043">
    <property type="entry name" value="Copper-transporting ATPase 2"/>
    <property type="match status" value="1"/>
</dbReference>
<evidence type="ECO:0000256" key="7">
    <source>
        <dbReference type="ARBA" id="ARBA00022737"/>
    </source>
</evidence>
<accession>A0A642VBX0</accession>
<evidence type="ECO:0000313" key="20">
    <source>
        <dbReference type="EMBL" id="KAA8915631.1"/>
    </source>
</evidence>
<dbReference type="PROSITE" id="PS01047">
    <property type="entry name" value="HMA_1"/>
    <property type="match status" value="2"/>
</dbReference>
<evidence type="ECO:0000256" key="14">
    <source>
        <dbReference type="ARBA" id="ARBA00023008"/>
    </source>
</evidence>
<dbReference type="InterPro" id="IPR006121">
    <property type="entry name" value="HMA_dom"/>
</dbReference>
<dbReference type="InterPro" id="IPR044492">
    <property type="entry name" value="P_typ_ATPase_HD_dom"/>
</dbReference>
<dbReference type="InterPro" id="IPR023299">
    <property type="entry name" value="ATPase_P-typ_cyto_dom_N"/>
</dbReference>
<keyword evidence="6 18" id="KW-0479">Metal-binding</keyword>
<dbReference type="GO" id="GO:0005507">
    <property type="term" value="F:copper ion binding"/>
    <property type="evidence" value="ECO:0007669"/>
    <property type="project" value="InterPro"/>
</dbReference>
<evidence type="ECO:0000256" key="13">
    <source>
        <dbReference type="ARBA" id="ARBA00022989"/>
    </source>
</evidence>
<dbReference type="NCBIfam" id="TIGR01525">
    <property type="entry name" value="ATPase-IB_hvy"/>
    <property type="match status" value="1"/>
</dbReference>
<evidence type="ECO:0000256" key="9">
    <source>
        <dbReference type="ARBA" id="ARBA00022796"/>
    </source>
</evidence>
<organism evidence="20 21">
    <name type="scientific">Trichomonascus ciferrii</name>
    <dbReference type="NCBI Taxonomy" id="44093"/>
    <lineage>
        <taxon>Eukaryota</taxon>
        <taxon>Fungi</taxon>
        <taxon>Dikarya</taxon>
        <taxon>Ascomycota</taxon>
        <taxon>Saccharomycotina</taxon>
        <taxon>Dipodascomycetes</taxon>
        <taxon>Dipodascales</taxon>
        <taxon>Trichomonascaceae</taxon>
        <taxon>Trichomonascus</taxon>
        <taxon>Trichomonascus ciferrii complex</taxon>
    </lineage>
</organism>
<evidence type="ECO:0000256" key="8">
    <source>
        <dbReference type="ARBA" id="ARBA00022741"/>
    </source>
</evidence>
<keyword evidence="21" id="KW-1185">Reference proteome</keyword>
<keyword evidence="11" id="KW-0460">Magnesium</keyword>
<dbReference type="InterPro" id="IPR023298">
    <property type="entry name" value="ATPase_P-typ_TM_dom_sf"/>
</dbReference>
<dbReference type="InterPro" id="IPR001757">
    <property type="entry name" value="P_typ_ATPase"/>
</dbReference>
<keyword evidence="4" id="KW-0813">Transport</keyword>
<dbReference type="PRINTS" id="PR00942">
    <property type="entry name" value="CUATPASEI"/>
</dbReference>
<keyword evidence="8 18" id="KW-0547">Nucleotide-binding</keyword>
<dbReference type="Proteomes" id="UP000761534">
    <property type="component" value="Unassembled WGS sequence"/>
</dbReference>
<keyword evidence="16 18" id="KW-0472">Membrane</keyword>
<dbReference type="OrthoDB" id="432719at2759"/>
<proteinExistence type="inferred from homology"/>
<dbReference type="InterPro" id="IPR017969">
    <property type="entry name" value="Heavy-metal-associated_CS"/>
</dbReference>
<evidence type="ECO:0000256" key="4">
    <source>
        <dbReference type="ARBA" id="ARBA00022448"/>
    </source>
</evidence>
<dbReference type="CDD" id="cd02094">
    <property type="entry name" value="P-type_ATPase_Cu-like"/>
    <property type="match status" value="1"/>
</dbReference>
<dbReference type="SUPFAM" id="SSF55008">
    <property type="entry name" value="HMA, heavy metal-associated domain"/>
    <property type="match status" value="2"/>
</dbReference>
<dbReference type="InterPro" id="IPR036412">
    <property type="entry name" value="HAD-like_sf"/>
</dbReference>
<evidence type="ECO:0000256" key="1">
    <source>
        <dbReference type="ARBA" id="ARBA00004127"/>
    </source>
</evidence>
<dbReference type="InterPro" id="IPR008250">
    <property type="entry name" value="ATPase_P-typ_transduc_dom_A_sf"/>
</dbReference>
<dbReference type="PROSITE" id="PS00154">
    <property type="entry name" value="ATPASE_E1_E2"/>
    <property type="match status" value="1"/>
</dbReference>
<feature type="transmembrane region" description="Helical" evidence="18">
    <location>
        <begin position="260"/>
        <end position="285"/>
    </location>
</feature>
<evidence type="ECO:0000256" key="18">
    <source>
        <dbReference type="RuleBase" id="RU362081"/>
    </source>
</evidence>
<feature type="transmembrane region" description="Helical" evidence="18">
    <location>
        <begin position="482"/>
        <end position="506"/>
    </location>
</feature>
<dbReference type="PANTHER" id="PTHR43520">
    <property type="entry name" value="ATP7, ISOFORM B"/>
    <property type="match status" value="1"/>
</dbReference>
<feature type="domain" description="HMA" evidence="19">
    <location>
        <begin position="12"/>
        <end position="78"/>
    </location>
</feature>
<evidence type="ECO:0000256" key="17">
    <source>
        <dbReference type="ARBA" id="ARBA00080126"/>
    </source>
</evidence>
<dbReference type="Pfam" id="PF00122">
    <property type="entry name" value="E1-E2_ATPase"/>
    <property type="match status" value="1"/>
</dbReference>
<evidence type="ECO:0000256" key="16">
    <source>
        <dbReference type="ARBA" id="ARBA00023136"/>
    </source>
</evidence>
<dbReference type="GO" id="GO:0016887">
    <property type="term" value="F:ATP hydrolysis activity"/>
    <property type="evidence" value="ECO:0007669"/>
    <property type="project" value="InterPro"/>
</dbReference>
<dbReference type="EMBL" id="SWFS01000153">
    <property type="protein sequence ID" value="KAA8915631.1"/>
    <property type="molecule type" value="Genomic_DNA"/>
</dbReference>
<comment type="subcellular location">
    <subcellularLocation>
        <location evidence="1">Endomembrane system</location>
        <topology evidence="1">Multi-pass membrane protein</topology>
    </subcellularLocation>
    <subcellularLocation>
        <location evidence="18">Membrane</location>
    </subcellularLocation>
</comment>
<evidence type="ECO:0000256" key="15">
    <source>
        <dbReference type="ARBA" id="ARBA00023065"/>
    </source>
</evidence>
<protein>
    <recommendedName>
        <fullName evidence="3">P-type Cu(+) transporter</fullName>
        <ecNumber evidence="3">7.2.2.8</ecNumber>
    </recommendedName>
    <alternativeName>
        <fullName evidence="17">Cu(2+)-ATPase</fullName>
    </alternativeName>
</protein>
<dbReference type="GO" id="GO:0016020">
    <property type="term" value="C:membrane"/>
    <property type="evidence" value="ECO:0007669"/>
    <property type="project" value="UniProtKB-SubCell"/>
</dbReference>
<dbReference type="InterPro" id="IPR006122">
    <property type="entry name" value="HMA_Cu_ion-bd"/>
</dbReference>
<reference evidence="20" key="1">
    <citation type="journal article" date="2019" name="G3 (Bethesda)">
        <title>Genome Assemblies of Two Rare Opportunistic Yeast Pathogens: Diutina rugosa (syn. Candida rugosa) and Trichomonascus ciferrii (syn. Candida ciferrii).</title>
        <authorList>
            <person name="Mixao V."/>
            <person name="Saus E."/>
            <person name="Hansen A.P."/>
            <person name="Lass-Florl C."/>
            <person name="Gabaldon T."/>
        </authorList>
    </citation>
    <scope>NUCLEOTIDE SEQUENCE</scope>
    <source>
        <strain evidence="20">CBS 4856</strain>
    </source>
</reference>
<comment type="caution">
    <text evidence="20">The sequence shown here is derived from an EMBL/GenBank/DDBJ whole genome shotgun (WGS) entry which is preliminary data.</text>
</comment>
<feature type="domain" description="HMA" evidence="19">
    <location>
        <begin position="93"/>
        <end position="159"/>
    </location>
</feature>
<evidence type="ECO:0000256" key="10">
    <source>
        <dbReference type="ARBA" id="ARBA00022840"/>
    </source>
</evidence>
<dbReference type="CDD" id="cd00371">
    <property type="entry name" value="HMA"/>
    <property type="match status" value="2"/>
</dbReference>
<dbReference type="Pfam" id="PF00702">
    <property type="entry name" value="Hydrolase"/>
    <property type="match status" value="1"/>
</dbReference>
<dbReference type="GO" id="GO:0140581">
    <property type="term" value="F:P-type monovalent copper transporter activity"/>
    <property type="evidence" value="ECO:0007669"/>
    <property type="project" value="UniProtKB-EC"/>
</dbReference>
<feature type="transmembrane region" description="Helical" evidence="18">
    <location>
        <begin position="187"/>
        <end position="211"/>
    </location>
</feature>
<dbReference type="Gene3D" id="3.40.1110.10">
    <property type="entry name" value="Calcium-transporting ATPase, cytoplasmic domain N"/>
    <property type="match status" value="1"/>
</dbReference>
<dbReference type="SFLD" id="SFLDG00002">
    <property type="entry name" value="C1.7:_P-type_atpase_like"/>
    <property type="match status" value="1"/>
</dbReference>
<evidence type="ECO:0000256" key="6">
    <source>
        <dbReference type="ARBA" id="ARBA00022723"/>
    </source>
</evidence>
<keyword evidence="14" id="KW-0186">Copper</keyword>
<dbReference type="GO" id="GO:0030003">
    <property type="term" value="P:intracellular monoatomic cation homeostasis"/>
    <property type="evidence" value="ECO:0007669"/>
    <property type="project" value="UniProtKB-ARBA"/>
</dbReference>
<gene>
    <name evidence="20" type="ORF">TRICI_002212</name>
</gene>
<dbReference type="SUPFAM" id="SSF81653">
    <property type="entry name" value="Calcium ATPase, transduction domain A"/>
    <property type="match status" value="1"/>
</dbReference>
<dbReference type="NCBIfam" id="TIGR01494">
    <property type="entry name" value="ATPase_P-type"/>
    <property type="match status" value="1"/>
</dbReference>
<evidence type="ECO:0000256" key="5">
    <source>
        <dbReference type="ARBA" id="ARBA00022692"/>
    </source>
</evidence>
<dbReference type="SFLD" id="SFLDS00003">
    <property type="entry name" value="Haloacid_Dehalogenase"/>
    <property type="match status" value="1"/>
</dbReference>
<dbReference type="SUPFAM" id="SSF81660">
    <property type="entry name" value="Metal cation-transporting ATPase, ATP-binding domain N"/>
    <property type="match status" value="1"/>
</dbReference>
<dbReference type="PANTHER" id="PTHR43520:SF8">
    <property type="entry name" value="P-TYPE CU(+) TRANSPORTER"/>
    <property type="match status" value="1"/>
</dbReference>
<evidence type="ECO:0000256" key="12">
    <source>
        <dbReference type="ARBA" id="ARBA00022967"/>
    </source>
</evidence>
<dbReference type="VEuPathDB" id="FungiDB:TRICI_002212"/>
<dbReference type="InterPro" id="IPR023214">
    <property type="entry name" value="HAD_sf"/>
</dbReference>